<keyword evidence="2" id="KW-0812">Transmembrane</keyword>
<dbReference type="AlphaFoldDB" id="A0A8B8BMP8"/>
<sequence>MDVFLMFVFVCELSICFAYQNLALKKETWQLHPYYPSSHKYAPFWTSDKAVDGLKSDLTEDGRQCTISGNYKTTAEWRVDLGGIFSVHHIFIYYRTEKAMQDEINVYAKRFLGFSVFISNTTQKEDGVLCLRDTSYNRATLPNPINISCQYHGRYVIYYNNRTHPPFPNDYDEYAYNELCEVEVNGCVASGFYGESCSIPCLPNCQEGHCHITEGTCLGCMVGYSGNKCDKRCTENTYGFECSQKCGKCRNRSQCNHVTGTCPKGCDKGKYGDECVSDCPKYQYGYNCNENCSVNCDGSGQCDSESGHCKDGCKIGWKAPTCNTKCDENTYGQNCSNSCGFCLDGEQCHYIDGRCLNGCSSGYTGSQCTKRCSNNTYGPRCSLSCGNCLYVYGEQCHHVTGNCPRGCVQGFHGKNCTEVSSFLPVSISEIALAVPLYSLGALLGASVIVVIILGIKMKKFKMNVHQQTNKVTVHEAMQFKRGANNDNSNPRVESFYEELQEMDDRSPHYDNVD</sequence>
<dbReference type="GO" id="GO:0005044">
    <property type="term" value="F:scavenger receptor activity"/>
    <property type="evidence" value="ECO:0007669"/>
    <property type="project" value="InterPro"/>
</dbReference>
<keyword evidence="1" id="KW-0245">EGF-like domain</keyword>
<dbReference type="Gene3D" id="2.170.300.10">
    <property type="entry name" value="Tie2 ligand-binding domain superfamily"/>
    <property type="match status" value="1"/>
</dbReference>
<feature type="signal peptide" evidence="3">
    <location>
        <begin position="1"/>
        <end position="18"/>
    </location>
</feature>
<name>A0A8B8BMP8_CRAVI</name>
<feature type="transmembrane region" description="Helical" evidence="2">
    <location>
        <begin position="430"/>
        <end position="455"/>
    </location>
</feature>
<dbReference type="KEGG" id="cvn:111111759"/>
<keyword evidence="2" id="KW-0472">Membrane</keyword>
<keyword evidence="3" id="KW-0732">Signal</keyword>
<dbReference type="RefSeq" id="XP_022304603.1">
    <property type="nucleotide sequence ID" value="XM_022448895.1"/>
</dbReference>
<keyword evidence="2" id="KW-1133">Transmembrane helix</keyword>
<evidence type="ECO:0000256" key="3">
    <source>
        <dbReference type="SAM" id="SignalP"/>
    </source>
</evidence>
<feature type="domain" description="EGF-like" evidence="4">
    <location>
        <begin position="200"/>
        <end position="234"/>
    </location>
</feature>
<feature type="chain" id="PRO_5034397065" evidence="3">
    <location>
        <begin position="19"/>
        <end position="513"/>
    </location>
</feature>
<evidence type="ECO:0000256" key="2">
    <source>
        <dbReference type="SAM" id="Phobius"/>
    </source>
</evidence>
<reference evidence="6" key="1">
    <citation type="submission" date="2025-08" db="UniProtKB">
        <authorList>
            <consortium name="RefSeq"/>
        </authorList>
    </citation>
    <scope>IDENTIFICATION</scope>
    <source>
        <tissue evidence="6">Whole sample</tissue>
    </source>
</reference>
<dbReference type="InterPro" id="IPR000742">
    <property type="entry name" value="EGF"/>
</dbReference>
<evidence type="ECO:0000313" key="6">
    <source>
        <dbReference type="RefSeq" id="XP_022304603.1"/>
    </source>
</evidence>
<keyword evidence="5" id="KW-1185">Reference proteome</keyword>
<evidence type="ECO:0000313" key="5">
    <source>
        <dbReference type="Proteomes" id="UP000694844"/>
    </source>
</evidence>
<evidence type="ECO:0000259" key="4">
    <source>
        <dbReference type="SMART" id="SM00181"/>
    </source>
</evidence>
<dbReference type="OrthoDB" id="10252017at2759"/>
<feature type="domain" description="EGF-like" evidence="4">
    <location>
        <begin position="334"/>
        <end position="369"/>
    </location>
</feature>
<feature type="domain" description="EGF-like" evidence="4">
    <location>
        <begin position="291"/>
        <end position="323"/>
    </location>
</feature>
<dbReference type="PANTHER" id="PTHR24043:SF8">
    <property type="entry name" value="EGF-LIKE DOMAIN-CONTAINING PROTEIN"/>
    <property type="match status" value="1"/>
</dbReference>
<dbReference type="SUPFAM" id="SSF49785">
    <property type="entry name" value="Galactose-binding domain-like"/>
    <property type="match status" value="1"/>
</dbReference>
<dbReference type="PANTHER" id="PTHR24043">
    <property type="entry name" value="SCAVENGER RECEPTOR CLASS F"/>
    <property type="match status" value="1"/>
</dbReference>
<evidence type="ECO:0000256" key="1">
    <source>
        <dbReference type="ARBA" id="ARBA00022536"/>
    </source>
</evidence>
<dbReference type="GeneID" id="111111759"/>
<gene>
    <name evidence="6" type="primary">LOC111111759</name>
</gene>
<feature type="domain" description="EGF-like" evidence="4">
    <location>
        <begin position="241"/>
        <end position="276"/>
    </location>
</feature>
<dbReference type="SMART" id="SM00181">
    <property type="entry name" value="EGF"/>
    <property type="match status" value="4"/>
</dbReference>
<proteinExistence type="predicted"/>
<dbReference type="Gene3D" id="2.60.120.260">
    <property type="entry name" value="Galactose-binding domain-like"/>
    <property type="match status" value="1"/>
</dbReference>
<organism evidence="5 6">
    <name type="scientific">Crassostrea virginica</name>
    <name type="common">Eastern oyster</name>
    <dbReference type="NCBI Taxonomy" id="6565"/>
    <lineage>
        <taxon>Eukaryota</taxon>
        <taxon>Metazoa</taxon>
        <taxon>Spiralia</taxon>
        <taxon>Lophotrochozoa</taxon>
        <taxon>Mollusca</taxon>
        <taxon>Bivalvia</taxon>
        <taxon>Autobranchia</taxon>
        <taxon>Pteriomorphia</taxon>
        <taxon>Ostreida</taxon>
        <taxon>Ostreoidea</taxon>
        <taxon>Ostreidae</taxon>
        <taxon>Crassostrea</taxon>
    </lineage>
</organism>
<dbReference type="InterPro" id="IPR008979">
    <property type="entry name" value="Galactose-bd-like_sf"/>
</dbReference>
<accession>A0A8B8BMP8</accession>
<dbReference type="Proteomes" id="UP000694844">
    <property type="component" value="Chromosome 9"/>
</dbReference>
<dbReference type="InterPro" id="IPR042635">
    <property type="entry name" value="MEGF10/SREC1/2-like"/>
</dbReference>
<protein>
    <submittedName>
        <fullName evidence="6">Multiple epidermal growth factor-like domains protein 10</fullName>
    </submittedName>
</protein>